<feature type="region of interest" description="Disordered" evidence="1">
    <location>
        <begin position="234"/>
        <end position="271"/>
    </location>
</feature>
<keyword evidence="2" id="KW-1133">Transmembrane helix</keyword>
<evidence type="ECO:0000313" key="4">
    <source>
        <dbReference type="Proteomes" id="UP001268542"/>
    </source>
</evidence>
<dbReference type="InterPro" id="IPR000462">
    <property type="entry name" value="CDP-OH_P_trans"/>
</dbReference>
<name>A0ABU3PQI9_9ACTN</name>
<gene>
    <name evidence="3" type="ORF">RDV89_00190</name>
</gene>
<evidence type="ECO:0000313" key="3">
    <source>
        <dbReference type="EMBL" id="MDT9591463.1"/>
    </source>
</evidence>
<keyword evidence="2" id="KW-0812">Transmembrane</keyword>
<dbReference type="Proteomes" id="UP001268542">
    <property type="component" value="Unassembled WGS sequence"/>
</dbReference>
<organism evidence="3 4">
    <name type="scientific">Nocardioides imazamoxiresistens</name>
    <dbReference type="NCBI Taxonomy" id="3231893"/>
    <lineage>
        <taxon>Bacteria</taxon>
        <taxon>Bacillati</taxon>
        <taxon>Actinomycetota</taxon>
        <taxon>Actinomycetes</taxon>
        <taxon>Propionibacteriales</taxon>
        <taxon>Nocardioidaceae</taxon>
        <taxon>Nocardioides</taxon>
    </lineage>
</organism>
<comment type="caution">
    <text evidence="3">The sequence shown here is derived from an EMBL/GenBank/DDBJ whole genome shotgun (WGS) entry which is preliminary data.</text>
</comment>
<feature type="compositionally biased region" description="Pro residues" evidence="1">
    <location>
        <begin position="260"/>
        <end position="271"/>
    </location>
</feature>
<reference evidence="3 4" key="1">
    <citation type="submission" date="2023-08" db="EMBL/GenBank/DDBJ databases">
        <title>Nocardioides seae sp. nov., a bacterium isolated from a soil.</title>
        <authorList>
            <person name="Wang X."/>
        </authorList>
    </citation>
    <scope>NUCLEOTIDE SEQUENCE [LARGE SCALE GENOMIC DNA]</scope>
    <source>
        <strain evidence="3 4">YZH12</strain>
    </source>
</reference>
<keyword evidence="2" id="KW-0472">Membrane</keyword>
<protein>
    <submittedName>
        <fullName evidence="3">CDP-alcohol phosphatidyltransferase family protein</fullName>
    </submittedName>
</protein>
<feature type="transmembrane region" description="Helical" evidence="2">
    <location>
        <begin position="204"/>
        <end position="224"/>
    </location>
</feature>
<dbReference type="Pfam" id="PF01066">
    <property type="entry name" value="CDP-OH_P_transf"/>
    <property type="match status" value="1"/>
</dbReference>
<evidence type="ECO:0000256" key="2">
    <source>
        <dbReference type="SAM" id="Phobius"/>
    </source>
</evidence>
<sequence>MSRGAAEHEVAYDLWSRLHGGLDPRGSFWVSGWVRLTHAGARPLARVGVHPDAVTLAGVLLTATVPLVAALGGIWPLVAVVPLVVAAVLDGVDGALAAQTGTASARGRVLDALADRCSDLLLVLTLLVLGAPGWLVAALAVATLLLEYARSVAQAAGMPGAGAVTVWERPSRVIVTSFAAASCAAESVARSAGVDVLPAVDADVLALVGAAVGLALALAAGAQLTRGVARDLPRGPVAQAQAGGPTSPATMPAESSTSGSPPPGWDDPPTR</sequence>
<dbReference type="RefSeq" id="WP_315730427.1">
    <property type="nucleotide sequence ID" value="NZ_JAVYII010000001.1"/>
</dbReference>
<keyword evidence="4" id="KW-1185">Reference proteome</keyword>
<feature type="transmembrane region" description="Helical" evidence="2">
    <location>
        <begin position="120"/>
        <end position="146"/>
    </location>
</feature>
<proteinExistence type="predicted"/>
<evidence type="ECO:0000256" key="1">
    <source>
        <dbReference type="SAM" id="MobiDB-lite"/>
    </source>
</evidence>
<accession>A0ABU3PQI9</accession>
<dbReference type="Gene3D" id="1.20.120.1760">
    <property type="match status" value="1"/>
</dbReference>
<dbReference type="InterPro" id="IPR043130">
    <property type="entry name" value="CDP-OH_PTrfase_TM_dom"/>
</dbReference>
<dbReference type="EMBL" id="JAVYII010000001">
    <property type="protein sequence ID" value="MDT9591463.1"/>
    <property type="molecule type" value="Genomic_DNA"/>
</dbReference>